<keyword evidence="7 9" id="KW-0326">Glycosidase</keyword>
<dbReference type="OrthoDB" id="3255194at2"/>
<accession>A0A387BSS0</accession>
<dbReference type="InterPro" id="IPR044846">
    <property type="entry name" value="GH10"/>
</dbReference>
<comment type="catalytic activity">
    <reaction evidence="1 9">
        <text>Endohydrolysis of (1-&gt;4)-beta-D-xylosidic linkages in xylans.</text>
        <dbReference type="EC" id="3.2.1.8"/>
    </reaction>
</comment>
<keyword evidence="5 9" id="KW-0378">Hydrolase</keyword>
<dbReference type="EMBL" id="CP032624">
    <property type="protein sequence ID" value="AYG04076.1"/>
    <property type="molecule type" value="Genomic_DNA"/>
</dbReference>
<dbReference type="SUPFAM" id="SSF51445">
    <property type="entry name" value="(Trans)glycosidases"/>
    <property type="match status" value="1"/>
</dbReference>
<dbReference type="Pfam" id="PF00331">
    <property type="entry name" value="Glyco_hydro_10"/>
    <property type="match status" value="1"/>
</dbReference>
<evidence type="ECO:0000256" key="4">
    <source>
        <dbReference type="ARBA" id="ARBA00022729"/>
    </source>
</evidence>
<organism evidence="11 12">
    <name type="scientific">Gryllotalpicola protaetiae</name>
    <dbReference type="NCBI Taxonomy" id="2419771"/>
    <lineage>
        <taxon>Bacteria</taxon>
        <taxon>Bacillati</taxon>
        <taxon>Actinomycetota</taxon>
        <taxon>Actinomycetes</taxon>
        <taxon>Micrococcales</taxon>
        <taxon>Microbacteriaceae</taxon>
        <taxon>Gryllotalpicola</taxon>
    </lineage>
</organism>
<keyword evidence="4" id="KW-0732">Signal</keyword>
<dbReference type="Proteomes" id="UP000275069">
    <property type="component" value="Chromosome"/>
</dbReference>
<dbReference type="InterPro" id="IPR001000">
    <property type="entry name" value="GH10_dom"/>
</dbReference>
<dbReference type="PANTHER" id="PTHR31490:SF88">
    <property type="entry name" value="BETA-XYLANASE"/>
    <property type="match status" value="1"/>
</dbReference>
<evidence type="ECO:0000256" key="6">
    <source>
        <dbReference type="ARBA" id="ARBA00023277"/>
    </source>
</evidence>
<keyword evidence="6 9" id="KW-0119">Carbohydrate metabolism</keyword>
<reference evidence="11 12" key="1">
    <citation type="submission" date="2018-09" db="EMBL/GenBank/DDBJ databases">
        <title>Genome sequencing of strain 2DFW10M-5.</title>
        <authorList>
            <person name="Heo J."/>
            <person name="Kim S.-J."/>
            <person name="Kwon S.-W."/>
        </authorList>
    </citation>
    <scope>NUCLEOTIDE SEQUENCE [LARGE SCALE GENOMIC DNA]</scope>
    <source>
        <strain evidence="11 12">2DFW10M-5</strain>
    </source>
</reference>
<dbReference type="KEGG" id="gry:D7I44_11415"/>
<proteinExistence type="inferred from homology"/>
<evidence type="ECO:0000256" key="9">
    <source>
        <dbReference type="RuleBase" id="RU361174"/>
    </source>
</evidence>
<keyword evidence="3 11" id="KW-0858">Xylan degradation</keyword>
<evidence type="ECO:0000313" key="11">
    <source>
        <dbReference type="EMBL" id="AYG04076.1"/>
    </source>
</evidence>
<dbReference type="PRINTS" id="PR00134">
    <property type="entry name" value="GLHYDRLASE10"/>
</dbReference>
<dbReference type="InterPro" id="IPR017853">
    <property type="entry name" value="GH"/>
</dbReference>
<dbReference type="SMART" id="SM00633">
    <property type="entry name" value="Glyco_10"/>
    <property type="match status" value="1"/>
</dbReference>
<sequence length="421" mass="46594">MEFASSRASQPSHRLGQAVVTLTDQSGNPIADAGVTVAQTRHAFGFGNIGFDFIELANGTPKAGDAELAELYTSLFNWATLPFYWGRFEQSEGAPDTARLRNTAQYLHDRGVSLKGHPLVWHTVQPDWLLGRPLDEVERLQRERIRREVADFAGLIDTWDAINEVVIMPVFDNGDNAITPLARAKGRIAMIRMAFEEAQATNPRATLLLNDFDLSSAYECLIEGVLEAGIRIDAIGLQTHMHQGYWGEDTMLAMVDRFARYGLPLHLTESSLVSGHLMPPEIRDLNDYRIPSWPSTEEGEARQADELARHYRSLVGHPQVEAITYWGITDAGAWLGAPIGLVRADGSPKPGYDALHSLIKDEWWLPATTVRTDADGRFGLRGFAGDYEVSPAGTSARSAICLSQQQNQTVHLTMEVEGQTR</sequence>
<gene>
    <name evidence="11" type="ORF">D7I44_11415</name>
</gene>
<keyword evidence="8 9" id="KW-0624">Polysaccharide degradation</keyword>
<evidence type="ECO:0000256" key="8">
    <source>
        <dbReference type="ARBA" id="ARBA00023326"/>
    </source>
</evidence>
<evidence type="ECO:0000256" key="2">
    <source>
        <dbReference type="ARBA" id="ARBA00007495"/>
    </source>
</evidence>
<protein>
    <recommendedName>
        <fullName evidence="9">Beta-xylanase</fullName>
        <ecNumber evidence="9">3.2.1.8</ecNumber>
    </recommendedName>
</protein>
<dbReference type="EC" id="3.2.1.8" evidence="9"/>
<comment type="similarity">
    <text evidence="2 9">Belongs to the glycosyl hydrolase 10 (cellulase F) family.</text>
</comment>
<evidence type="ECO:0000256" key="3">
    <source>
        <dbReference type="ARBA" id="ARBA00022651"/>
    </source>
</evidence>
<keyword evidence="12" id="KW-1185">Reference proteome</keyword>
<dbReference type="GO" id="GO:0045493">
    <property type="term" value="P:xylan catabolic process"/>
    <property type="evidence" value="ECO:0007669"/>
    <property type="project" value="UniProtKB-KW"/>
</dbReference>
<dbReference type="GO" id="GO:0031176">
    <property type="term" value="F:endo-1,4-beta-xylanase activity"/>
    <property type="evidence" value="ECO:0007669"/>
    <property type="project" value="UniProtKB-EC"/>
</dbReference>
<dbReference type="PROSITE" id="PS51760">
    <property type="entry name" value="GH10_2"/>
    <property type="match status" value="1"/>
</dbReference>
<evidence type="ECO:0000256" key="1">
    <source>
        <dbReference type="ARBA" id="ARBA00000681"/>
    </source>
</evidence>
<dbReference type="PANTHER" id="PTHR31490">
    <property type="entry name" value="GLYCOSYL HYDROLASE"/>
    <property type="match status" value="1"/>
</dbReference>
<evidence type="ECO:0000313" key="12">
    <source>
        <dbReference type="Proteomes" id="UP000275069"/>
    </source>
</evidence>
<evidence type="ECO:0000259" key="10">
    <source>
        <dbReference type="PROSITE" id="PS51760"/>
    </source>
</evidence>
<feature type="domain" description="GH10" evidence="10">
    <location>
        <begin position="62"/>
        <end position="358"/>
    </location>
</feature>
<name>A0A387BSS0_9MICO</name>
<dbReference type="Gene3D" id="3.20.20.80">
    <property type="entry name" value="Glycosidases"/>
    <property type="match status" value="1"/>
</dbReference>
<evidence type="ECO:0000256" key="5">
    <source>
        <dbReference type="ARBA" id="ARBA00022801"/>
    </source>
</evidence>
<dbReference type="AlphaFoldDB" id="A0A387BSS0"/>
<evidence type="ECO:0000256" key="7">
    <source>
        <dbReference type="ARBA" id="ARBA00023295"/>
    </source>
</evidence>